<organism evidence="4 5">
    <name type="scientific">Geovibrio thiophilus</name>
    <dbReference type="NCBI Taxonomy" id="139438"/>
    <lineage>
        <taxon>Bacteria</taxon>
        <taxon>Pseudomonadati</taxon>
        <taxon>Deferribacterota</taxon>
        <taxon>Deferribacteres</taxon>
        <taxon>Deferribacterales</taxon>
        <taxon>Geovibrionaceae</taxon>
        <taxon>Geovibrio</taxon>
    </lineage>
</organism>
<dbReference type="Proteomes" id="UP000287502">
    <property type="component" value="Chromosome"/>
</dbReference>
<dbReference type="GO" id="GO:0008171">
    <property type="term" value="F:O-methyltransferase activity"/>
    <property type="evidence" value="ECO:0007669"/>
    <property type="project" value="InterPro"/>
</dbReference>
<dbReference type="InterPro" id="IPR002935">
    <property type="entry name" value="SAM_O-MeTrfase"/>
</dbReference>
<proteinExistence type="predicted"/>
<dbReference type="InterPro" id="IPR029063">
    <property type="entry name" value="SAM-dependent_MTases_sf"/>
</dbReference>
<keyword evidence="1 4" id="KW-0489">Methyltransferase</keyword>
<keyword evidence="3" id="KW-0949">S-adenosyl-L-methionine</keyword>
<reference evidence="4 5" key="1">
    <citation type="submission" date="2019-01" db="EMBL/GenBank/DDBJ databases">
        <title>Geovibrio thiophilus DSM 11263, complete genome.</title>
        <authorList>
            <person name="Spring S."/>
            <person name="Bunk B."/>
            <person name="Sproer C."/>
        </authorList>
    </citation>
    <scope>NUCLEOTIDE SEQUENCE [LARGE SCALE GENOMIC DNA]</scope>
    <source>
        <strain evidence="4 5">DSM 11263</strain>
    </source>
</reference>
<evidence type="ECO:0000256" key="1">
    <source>
        <dbReference type="ARBA" id="ARBA00022603"/>
    </source>
</evidence>
<dbReference type="EMBL" id="CP035108">
    <property type="protein sequence ID" value="QAR34050.1"/>
    <property type="molecule type" value="Genomic_DNA"/>
</dbReference>
<gene>
    <name evidence="4" type="ORF">EP073_11740</name>
</gene>
<dbReference type="CDD" id="cd02440">
    <property type="entry name" value="AdoMet_MTases"/>
    <property type="match status" value="1"/>
</dbReference>
<evidence type="ECO:0000313" key="5">
    <source>
        <dbReference type="Proteomes" id="UP000287502"/>
    </source>
</evidence>
<evidence type="ECO:0000256" key="2">
    <source>
        <dbReference type="ARBA" id="ARBA00022679"/>
    </source>
</evidence>
<sequence>MKNDILIPGILEYIRSTVRAKNEDMHDYAKKHDVPSVEPETGELLRLLASVLKPASVLEIGSGIGTSTTYIKQGFPSAKITGIDHNPNRIAVAKTLCIELENVEFISESAVAYLNRTAETYDMVFIDSVKRIYPLMWQTVKSRVNKGGLVIFDDVLLFGMLAMETAEVSKKYRQGRDELLNFIEEIKNDMPASSTLLPVGSGVLLVNF</sequence>
<dbReference type="GO" id="GO:0032259">
    <property type="term" value="P:methylation"/>
    <property type="evidence" value="ECO:0007669"/>
    <property type="project" value="UniProtKB-KW"/>
</dbReference>
<dbReference type="Gene3D" id="3.40.50.150">
    <property type="entry name" value="Vaccinia Virus protein VP39"/>
    <property type="match status" value="1"/>
</dbReference>
<dbReference type="PROSITE" id="PS51682">
    <property type="entry name" value="SAM_OMT_I"/>
    <property type="match status" value="1"/>
</dbReference>
<evidence type="ECO:0000256" key="3">
    <source>
        <dbReference type="ARBA" id="ARBA00022691"/>
    </source>
</evidence>
<dbReference type="Pfam" id="PF01596">
    <property type="entry name" value="Methyltransf_3"/>
    <property type="match status" value="1"/>
</dbReference>
<dbReference type="RefSeq" id="WP_128467343.1">
    <property type="nucleotide sequence ID" value="NZ_CP035108.1"/>
</dbReference>
<dbReference type="SUPFAM" id="SSF53335">
    <property type="entry name" value="S-adenosyl-L-methionine-dependent methyltransferases"/>
    <property type="match status" value="1"/>
</dbReference>
<keyword evidence="2 4" id="KW-0808">Transferase</keyword>
<accession>A0A410K0U8</accession>
<protein>
    <submittedName>
        <fullName evidence="4">Methyltransferase domain-containing protein</fullName>
    </submittedName>
</protein>
<dbReference type="OrthoDB" id="9799672at2"/>
<dbReference type="GO" id="GO:0008757">
    <property type="term" value="F:S-adenosylmethionine-dependent methyltransferase activity"/>
    <property type="evidence" value="ECO:0007669"/>
    <property type="project" value="TreeGrafter"/>
</dbReference>
<dbReference type="PANTHER" id="PTHR10509">
    <property type="entry name" value="O-METHYLTRANSFERASE-RELATED"/>
    <property type="match status" value="1"/>
</dbReference>
<dbReference type="PANTHER" id="PTHR10509:SF14">
    <property type="entry name" value="CAFFEOYL-COA O-METHYLTRANSFERASE 3-RELATED"/>
    <property type="match status" value="1"/>
</dbReference>
<dbReference type="KEGG" id="gtl:EP073_11740"/>
<evidence type="ECO:0000313" key="4">
    <source>
        <dbReference type="EMBL" id="QAR34050.1"/>
    </source>
</evidence>
<dbReference type="AlphaFoldDB" id="A0A410K0U8"/>
<name>A0A410K0U8_9BACT</name>
<keyword evidence="5" id="KW-1185">Reference proteome</keyword>
<dbReference type="InterPro" id="IPR050362">
    <property type="entry name" value="Cation-dep_OMT"/>
</dbReference>